<dbReference type="Gene3D" id="3.40.50.10320">
    <property type="entry name" value="LmbE-like"/>
    <property type="match status" value="1"/>
</dbReference>
<keyword evidence="2" id="KW-1185">Reference proteome</keyword>
<name>A0A5C5WPE7_9PLAN</name>
<dbReference type="Proteomes" id="UP000317243">
    <property type="component" value="Unassembled WGS sequence"/>
</dbReference>
<dbReference type="RefSeq" id="WP_146510818.1">
    <property type="nucleotide sequence ID" value="NZ_SIHI01000010.1"/>
</dbReference>
<dbReference type="PANTHER" id="PTHR12993">
    <property type="entry name" value="N-ACETYLGLUCOSAMINYL-PHOSPHATIDYLINOSITOL DE-N-ACETYLASE-RELATED"/>
    <property type="match status" value="1"/>
</dbReference>
<evidence type="ECO:0000313" key="1">
    <source>
        <dbReference type="EMBL" id="TWT51883.1"/>
    </source>
</evidence>
<dbReference type="InterPro" id="IPR024078">
    <property type="entry name" value="LmbE-like_dom_sf"/>
</dbReference>
<dbReference type="Pfam" id="PF02585">
    <property type="entry name" value="PIG-L"/>
    <property type="match status" value="1"/>
</dbReference>
<accession>A0A5C5WPE7</accession>
<keyword evidence="1" id="KW-0378">Hydrolase</keyword>
<proteinExistence type="predicted"/>
<dbReference type="AlphaFoldDB" id="A0A5C5WPE7"/>
<sequence length="302" mass="34285">MKTINILLYLILILIGKGVVAEEADDKLRIICFGAHPDDAEYKSGGSAALWAQLGHHVKLVSVTNGDIGHWQMAGGPLAKRRAKESALVAERLGVESEVLDIHDGELLPTLENRKKIVRLIREWNADIVIAHRPWDYHPDHRYTGVLVQDAAFMVTVPFFCPDVPHLKKNPVFLYSSDRFQRPYPFRADIAVSIDDVFEQKVDALMALESQTFEGGALGNAEFVESVPPSSQPELRRAWLREKWDRRASGEANRFRDALISWYGQEAGENVRYAEAFEICEYGRQPNHREILQLFPFLPQPE</sequence>
<protein>
    <submittedName>
        <fullName evidence="1">Mycothiol S-conjugate amidase</fullName>
        <ecNumber evidence="1">3.5.1.115</ecNumber>
    </submittedName>
</protein>
<dbReference type="SUPFAM" id="SSF102588">
    <property type="entry name" value="LmbE-like"/>
    <property type="match status" value="1"/>
</dbReference>
<reference evidence="1 2" key="1">
    <citation type="submission" date="2019-02" db="EMBL/GenBank/DDBJ databases">
        <title>Deep-cultivation of Planctomycetes and their phenomic and genomic characterization uncovers novel biology.</title>
        <authorList>
            <person name="Wiegand S."/>
            <person name="Jogler M."/>
            <person name="Boedeker C."/>
            <person name="Pinto D."/>
            <person name="Vollmers J."/>
            <person name="Rivas-Marin E."/>
            <person name="Kohn T."/>
            <person name="Peeters S.H."/>
            <person name="Heuer A."/>
            <person name="Rast P."/>
            <person name="Oberbeckmann S."/>
            <person name="Bunk B."/>
            <person name="Jeske O."/>
            <person name="Meyerdierks A."/>
            <person name="Storesund J.E."/>
            <person name="Kallscheuer N."/>
            <person name="Luecker S."/>
            <person name="Lage O.M."/>
            <person name="Pohl T."/>
            <person name="Merkel B.J."/>
            <person name="Hornburger P."/>
            <person name="Mueller R.-W."/>
            <person name="Bruemmer F."/>
            <person name="Labrenz M."/>
            <person name="Spormann A.M."/>
            <person name="Op Den Camp H."/>
            <person name="Overmann J."/>
            <person name="Amann R."/>
            <person name="Jetten M.S.M."/>
            <person name="Mascher T."/>
            <person name="Medema M.H."/>
            <person name="Devos D.P."/>
            <person name="Kaster A.-K."/>
            <person name="Ovreas L."/>
            <person name="Rohde M."/>
            <person name="Galperin M.Y."/>
            <person name="Jogler C."/>
        </authorList>
    </citation>
    <scope>NUCLEOTIDE SEQUENCE [LARGE SCALE GENOMIC DNA]</scope>
    <source>
        <strain evidence="1 2">KOR42</strain>
    </source>
</reference>
<dbReference type="EC" id="3.5.1.115" evidence="1"/>
<gene>
    <name evidence="1" type="primary">mca_1</name>
    <name evidence="1" type="ORF">KOR42_33570</name>
</gene>
<dbReference type="EMBL" id="SIHI01000010">
    <property type="protein sequence ID" value="TWT51883.1"/>
    <property type="molecule type" value="Genomic_DNA"/>
</dbReference>
<evidence type="ECO:0000313" key="2">
    <source>
        <dbReference type="Proteomes" id="UP000317243"/>
    </source>
</evidence>
<comment type="caution">
    <text evidence="1">The sequence shown here is derived from an EMBL/GenBank/DDBJ whole genome shotgun (WGS) entry which is preliminary data.</text>
</comment>
<dbReference type="OrthoDB" id="9790023at2"/>
<dbReference type="GO" id="GO:0016811">
    <property type="term" value="F:hydrolase activity, acting on carbon-nitrogen (but not peptide) bonds, in linear amides"/>
    <property type="evidence" value="ECO:0007669"/>
    <property type="project" value="TreeGrafter"/>
</dbReference>
<dbReference type="PANTHER" id="PTHR12993:SF11">
    <property type="entry name" value="N-ACETYLGLUCOSAMINYL-PHOSPHATIDYLINOSITOL DE-N-ACETYLASE"/>
    <property type="match status" value="1"/>
</dbReference>
<organism evidence="1 2">
    <name type="scientific">Thalassoglobus neptunius</name>
    <dbReference type="NCBI Taxonomy" id="1938619"/>
    <lineage>
        <taxon>Bacteria</taxon>
        <taxon>Pseudomonadati</taxon>
        <taxon>Planctomycetota</taxon>
        <taxon>Planctomycetia</taxon>
        <taxon>Planctomycetales</taxon>
        <taxon>Planctomycetaceae</taxon>
        <taxon>Thalassoglobus</taxon>
    </lineage>
</organism>
<dbReference type="InterPro" id="IPR003737">
    <property type="entry name" value="GlcNAc_PI_deacetylase-related"/>
</dbReference>